<feature type="transmembrane region" description="Helical" evidence="9">
    <location>
        <begin position="116"/>
        <end position="136"/>
    </location>
</feature>
<evidence type="ECO:0008006" key="12">
    <source>
        <dbReference type="Google" id="ProtNLM"/>
    </source>
</evidence>
<keyword evidence="5 9" id="KW-0812">Transmembrane</keyword>
<dbReference type="EMBL" id="JBAKAP010000007">
    <property type="protein sequence ID" value="MEL0616898.1"/>
    <property type="molecule type" value="Genomic_DNA"/>
</dbReference>
<keyword evidence="3" id="KW-0328">Glycosyltransferase</keyword>
<feature type="transmembrane region" description="Helical" evidence="9">
    <location>
        <begin position="302"/>
        <end position="319"/>
    </location>
</feature>
<accession>A0ABU9GEK0</accession>
<proteinExistence type="predicted"/>
<evidence type="ECO:0000256" key="5">
    <source>
        <dbReference type="ARBA" id="ARBA00022692"/>
    </source>
</evidence>
<feature type="transmembrane region" description="Helical" evidence="9">
    <location>
        <begin position="384"/>
        <end position="401"/>
    </location>
</feature>
<evidence type="ECO:0000256" key="9">
    <source>
        <dbReference type="SAM" id="Phobius"/>
    </source>
</evidence>
<comment type="subcellular location">
    <subcellularLocation>
        <location evidence="1">Endoplasmic reticulum membrane</location>
        <topology evidence="1">Multi-pass membrane protein</topology>
    </subcellularLocation>
</comment>
<feature type="transmembrane region" description="Helical" evidence="9">
    <location>
        <begin position="21"/>
        <end position="39"/>
    </location>
</feature>
<evidence type="ECO:0000256" key="7">
    <source>
        <dbReference type="ARBA" id="ARBA00022989"/>
    </source>
</evidence>
<evidence type="ECO:0000313" key="10">
    <source>
        <dbReference type="EMBL" id="MEL0616898.1"/>
    </source>
</evidence>
<evidence type="ECO:0000256" key="3">
    <source>
        <dbReference type="ARBA" id="ARBA00022676"/>
    </source>
</evidence>
<evidence type="ECO:0000256" key="1">
    <source>
        <dbReference type="ARBA" id="ARBA00004477"/>
    </source>
</evidence>
<keyword evidence="6" id="KW-0256">Endoplasmic reticulum</keyword>
<feature type="transmembrane region" description="Helical" evidence="9">
    <location>
        <begin position="413"/>
        <end position="433"/>
    </location>
</feature>
<keyword evidence="8 9" id="KW-0472">Membrane</keyword>
<keyword evidence="7 9" id="KW-1133">Transmembrane helix</keyword>
<feature type="transmembrane region" description="Helical" evidence="9">
    <location>
        <begin position="163"/>
        <end position="187"/>
    </location>
</feature>
<feature type="transmembrane region" description="Helical" evidence="9">
    <location>
        <begin position="340"/>
        <end position="358"/>
    </location>
</feature>
<evidence type="ECO:0000313" key="11">
    <source>
        <dbReference type="Proteomes" id="UP001378242"/>
    </source>
</evidence>
<name>A0ABU9GEK0_COBMA</name>
<feature type="transmembrane region" description="Helical" evidence="9">
    <location>
        <begin position="453"/>
        <end position="472"/>
    </location>
</feature>
<dbReference type="Pfam" id="PF04922">
    <property type="entry name" value="DIE2_ALG10"/>
    <property type="match status" value="1"/>
</dbReference>
<dbReference type="Proteomes" id="UP001378242">
    <property type="component" value="Unassembled WGS sequence"/>
</dbReference>
<reference evidence="10 11" key="1">
    <citation type="submission" date="2024-02" db="EMBL/GenBank/DDBJ databases">
        <title>Bacteria isolated from the canopy kelp, Nereocystis luetkeana.</title>
        <authorList>
            <person name="Pfister C.A."/>
            <person name="Younker I.T."/>
            <person name="Light S.H."/>
        </authorList>
    </citation>
    <scope>NUCLEOTIDE SEQUENCE [LARGE SCALE GENOMIC DNA]</scope>
    <source>
        <strain evidence="10 11">TI.5.07</strain>
    </source>
</reference>
<keyword evidence="4" id="KW-0808">Transferase</keyword>
<dbReference type="InterPro" id="IPR016900">
    <property type="entry name" value="Alg10"/>
</dbReference>
<evidence type="ECO:0000256" key="6">
    <source>
        <dbReference type="ARBA" id="ARBA00022824"/>
    </source>
</evidence>
<comment type="caution">
    <text evidence="10">The sequence shown here is derived from an EMBL/GenBank/DDBJ whole genome shotgun (WGS) entry which is preliminary data.</text>
</comment>
<keyword evidence="11" id="KW-1185">Reference proteome</keyword>
<evidence type="ECO:0000256" key="8">
    <source>
        <dbReference type="ARBA" id="ARBA00023136"/>
    </source>
</evidence>
<comment type="pathway">
    <text evidence="2">Protein modification; protein glycosylation.</text>
</comment>
<evidence type="ECO:0000256" key="2">
    <source>
        <dbReference type="ARBA" id="ARBA00004922"/>
    </source>
</evidence>
<feature type="transmembrane region" description="Helical" evidence="9">
    <location>
        <begin position="199"/>
        <end position="229"/>
    </location>
</feature>
<dbReference type="RefSeq" id="WP_341542365.1">
    <property type="nucleotide sequence ID" value="NZ_JBAKAP010000007.1"/>
</dbReference>
<dbReference type="PANTHER" id="PTHR12989">
    <property type="entry name" value="ALPHA-1,2-GLUCOSYLTRANSFERASE ALG10"/>
    <property type="match status" value="1"/>
</dbReference>
<organism evidence="10 11">
    <name type="scientific">Cobetia marina</name>
    <name type="common">Deleya marina</name>
    <dbReference type="NCBI Taxonomy" id="28258"/>
    <lineage>
        <taxon>Bacteria</taxon>
        <taxon>Pseudomonadati</taxon>
        <taxon>Pseudomonadota</taxon>
        <taxon>Gammaproteobacteria</taxon>
        <taxon>Oceanospirillales</taxon>
        <taxon>Halomonadaceae</taxon>
        <taxon>Cobetia</taxon>
    </lineage>
</organism>
<feature type="transmembrane region" description="Helical" evidence="9">
    <location>
        <begin position="257"/>
        <end position="282"/>
    </location>
</feature>
<dbReference type="PANTHER" id="PTHR12989:SF10">
    <property type="entry name" value="DOL-P-GLC:GLC(2)MAN(9)GLCNAC(2)-PP-DOL ALPHA-1,2-GLUCOSYLTRANSFERASE-RELATED"/>
    <property type="match status" value="1"/>
</dbReference>
<gene>
    <name evidence="10" type="ORF">V6243_08615</name>
</gene>
<sequence length="476" mass="54486">MASQDHYAGCAPVRRHPRWRTALVLMVLVSCLGLSLWLVSRHLPIPFVDEGVHFAQIRQFLEGDWHQHPKLTTLTLYHASMALVLMTLQTLGDWLNLPLATATMTGRWPQMPSVDWVRGLSLVGFSVMAFLLWRALPQGYRRLAPSLEAHDARHQASRQCWQWLWLPIIFPYLALVYTDPWIIALVALQLVALVREQRLLLLVLIMAGLGLRQDSIVLLGLWGGLLLCLTHHKAVSGARMAGLATPLRAPLSRLSTWWALFINWWWVLGLPVVAFLGFLLWNGGIAMGDTTRHQAGWHTGNLGYYLAVIGMVFLPLWLSDLPRQWQGVKRACSREGWRRGMPLLLLAVGLWLVLAMSFELTHDYNFQRWTIRNVWLMWWNEHPVARWITLLMSTSVAFWWLRAPLRLGHGGLLLVMLALMICTRELIETRYMLPLITVYQLLRVPERPAVERAMTLWAMAMGVMLLAGLVLTRTLP</sequence>
<protein>
    <recommendedName>
        <fullName evidence="12">DUF2142 domain-containing protein</fullName>
    </recommendedName>
</protein>
<evidence type="ECO:0000256" key="4">
    <source>
        <dbReference type="ARBA" id="ARBA00022679"/>
    </source>
</evidence>